<dbReference type="Proteomes" id="UP001199659">
    <property type="component" value="Chromosome"/>
</dbReference>
<organism evidence="1 2">
    <name type="scientific">Pseudocitrobacter corydidari</name>
    <dbReference type="NCBI Taxonomy" id="2891570"/>
    <lineage>
        <taxon>Bacteria</taxon>
        <taxon>Pseudomonadati</taxon>
        <taxon>Pseudomonadota</taxon>
        <taxon>Gammaproteobacteria</taxon>
        <taxon>Enterobacterales</taxon>
        <taxon>Enterobacteriaceae</taxon>
        <taxon>Pseudocitrobacter</taxon>
    </lineage>
</organism>
<accession>A0ABY3S6F2</accession>
<evidence type="ECO:0000313" key="1">
    <source>
        <dbReference type="EMBL" id="UGS42159.1"/>
    </source>
</evidence>
<dbReference type="EMBL" id="CP087880">
    <property type="protein sequence ID" value="UGS42159.1"/>
    <property type="molecule type" value="Genomic_DNA"/>
</dbReference>
<protein>
    <submittedName>
        <fullName evidence="1">Uncharacterized protein</fullName>
    </submittedName>
</protein>
<sequence length="119" mass="13356">MLIKDKNLYIKKVVYPDTTDLVLRTQYQEDSAHYTRIYVDGQNSGKVLQVKGPDGIVYTFTKNERAGQVCFTRIDGFHAGVDVDFSTTISVTLYDQYGNKGVFDITTTDDASAEIIITD</sequence>
<name>A0ABY3S6F2_9ENTR</name>
<gene>
    <name evidence="1" type="ORF">G163CM_28840</name>
</gene>
<keyword evidence="2" id="KW-1185">Reference proteome</keyword>
<dbReference type="RefSeq" id="WP_231825420.1">
    <property type="nucleotide sequence ID" value="NZ_CP087880.1"/>
</dbReference>
<reference evidence="1 2" key="1">
    <citation type="journal article" date="2022" name="Int. J. Syst. Evol. Microbiol.">
        <title>Pseudocitrobacter corydidari sp. nov., isolated from the Asian emerald cockroach Corydidarum magnifica.</title>
        <authorList>
            <person name="Guzman J."/>
            <person name="Poehlein A."/>
            <person name="Glaeser S.P."/>
            <person name="Schwengers O."/>
            <person name="Blom J."/>
            <person name="Hollensteiner J."/>
            <person name="Kampfer P."/>
            <person name="Vilcinskas A."/>
        </authorList>
    </citation>
    <scope>NUCLEOTIDE SEQUENCE [LARGE SCALE GENOMIC DNA]</scope>
    <source>
        <strain evidence="1">G163CM</strain>
    </source>
</reference>
<proteinExistence type="predicted"/>
<evidence type="ECO:0000313" key="2">
    <source>
        <dbReference type="Proteomes" id="UP001199659"/>
    </source>
</evidence>